<feature type="compositionally biased region" description="Basic and acidic residues" evidence="2">
    <location>
        <begin position="41"/>
        <end position="60"/>
    </location>
</feature>
<feature type="region of interest" description="Disordered" evidence="2">
    <location>
        <begin position="41"/>
        <end position="74"/>
    </location>
</feature>
<keyword evidence="1" id="KW-1015">Disulfide bond</keyword>
<evidence type="ECO:0000313" key="5">
    <source>
        <dbReference type="EMBL" id="CAL5135470.1"/>
    </source>
</evidence>
<feature type="region of interest" description="Disordered" evidence="2">
    <location>
        <begin position="247"/>
        <end position="269"/>
    </location>
</feature>
<keyword evidence="3" id="KW-0732">Signal</keyword>
<accession>A0AAV2TE84</accession>
<dbReference type="PROSITE" id="PS00022">
    <property type="entry name" value="EGF_1"/>
    <property type="match status" value="1"/>
</dbReference>
<comment type="caution">
    <text evidence="5">The sequence shown here is derived from an EMBL/GenBank/DDBJ whole genome shotgun (WGS) entry which is preliminary data.</text>
</comment>
<gene>
    <name evidence="5" type="ORF">CDAUBV1_LOCUS9609</name>
</gene>
<evidence type="ECO:0000313" key="6">
    <source>
        <dbReference type="Proteomes" id="UP001497525"/>
    </source>
</evidence>
<dbReference type="Gene3D" id="2.10.25.10">
    <property type="entry name" value="Laminin"/>
    <property type="match status" value="1"/>
</dbReference>
<feature type="signal peptide" evidence="3">
    <location>
        <begin position="1"/>
        <end position="21"/>
    </location>
</feature>
<reference evidence="5" key="1">
    <citation type="submission" date="2024-06" db="EMBL/GenBank/DDBJ databases">
        <authorList>
            <person name="Liu X."/>
            <person name="Lenzi L."/>
            <person name="Haldenby T S."/>
            <person name="Uol C."/>
        </authorList>
    </citation>
    <scope>NUCLEOTIDE SEQUENCE</scope>
</reference>
<proteinExistence type="predicted"/>
<name>A0AAV2TE84_CALDB</name>
<organism evidence="5 6">
    <name type="scientific">Calicophoron daubneyi</name>
    <name type="common">Rumen fluke</name>
    <name type="synonym">Paramphistomum daubneyi</name>
    <dbReference type="NCBI Taxonomy" id="300641"/>
    <lineage>
        <taxon>Eukaryota</taxon>
        <taxon>Metazoa</taxon>
        <taxon>Spiralia</taxon>
        <taxon>Lophotrochozoa</taxon>
        <taxon>Platyhelminthes</taxon>
        <taxon>Trematoda</taxon>
        <taxon>Digenea</taxon>
        <taxon>Plagiorchiida</taxon>
        <taxon>Pronocephalata</taxon>
        <taxon>Paramphistomoidea</taxon>
        <taxon>Paramphistomidae</taxon>
        <taxon>Calicophoron</taxon>
    </lineage>
</organism>
<dbReference type="AlphaFoldDB" id="A0AAV2TE84"/>
<evidence type="ECO:0000256" key="1">
    <source>
        <dbReference type="PROSITE-ProRule" id="PRU00076"/>
    </source>
</evidence>
<feature type="chain" id="PRO_5043977028" description="EGF-like domain-containing protein" evidence="3">
    <location>
        <begin position="22"/>
        <end position="624"/>
    </location>
</feature>
<sequence>MRNCAAIYGAIALFILLEIKSSQTNIYRLWGDYFVDHEWGSEKKSDDSKKDEKQNPEVDKNATLNSGVGQIDSKGKSKKKIPILQSINSHVYGRYYLRGFPRGGLGSKLFPATCKEEGTVAQGTIYDINHPAFKRNPQDGFRSLIDKLGEHYCKNDDKCCDSKTELCKESPKRKAIVQMLAEPRHSLQVIFLYRWCTEAWSKFQCRTLAAKVRKFQIIVRGATDQNTSSDKNSTAKVYLVGSCLQTTHDNSSDKGTPEPPSDQPFKEDEFSEETLTNLKKFYNDVEKFCPNPCHGNPCARTFGVLNKRKCDVVGPFEDSYECECDKGRKWDPATLQCLLRNPCADQKYPPCVPANTLQCVARYDGTVGCICKEEFMGEDCSLPRDACLERINKSRPNGNTNCQIIHGNECTPISGTDYYTCTCKYGFLPNRALSEDNCAERRDPCIDYYVGQTLVQRAVTCLNGGHCISSEDFTRAFCICPKSADGSPMFEGPNCEIPIGVWSAWSSPTICLPKTCGITRYRWRRRRCLNVTTSANLVNASVIPRENFTKVHREYSPPLRCAGTSEEVIPCEPLAHCSVLRLPGYMREEILNYDSLYYFGILTVVMTMQPNDPDSASLLTLPHY</sequence>
<evidence type="ECO:0000256" key="3">
    <source>
        <dbReference type="SAM" id="SignalP"/>
    </source>
</evidence>
<comment type="caution">
    <text evidence="1">Lacks conserved residue(s) required for the propagation of feature annotation.</text>
</comment>
<keyword evidence="1" id="KW-0245">EGF-like domain</keyword>
<dbReference type="InterPro" id="IPR000742">
    <property type="entry name" value="EGF"/>
</dbReference>
<feature type="domain" description="EGF-like" evidence="4">
    <location>
        <begin position="453"/>
        <end position="496"/>
    </location>
</feature>
<dbReference type="PROSITE" id="PS50026">
    <property type="entry name" value="EGF_3"/>
    <property type="match status" value="1"/>
</dbReference>
<protein>
    <recommendedName>
        <fullName evidence="4">EGF-like domain-containing protein</fullName>
    </recommendedName>
</protein>
<dbReference type="Proteomes" id="UP001497525">
    <property type="component" value="Unassembled WGS sequence"/>
</dbReference>
<evidence type="ECO:0000259" key="4">
    <source>
        <dbReference type="PROSITE" id="PS50026"/>
    </source>
</evidence>
<dbReference type="EMBL" id="CAXLJL010000267">
    <property type="protein sequence ID" value="CAL5135470.1"/>
    <property type="molecule type" value="Genomic_DNA"/>
</dbReference>
<evidence type="ECO:0000256" key="2">
    <source>
        <dbReference type="SAM" id="MobiDB-lite"/>
    </source>
</evidence>
<feature type="disulfide bond" evidence="1">
    <location>
        <begin position="461"/>
        <end position="478"/>
    </location>
</feature>